<name>A0ABV3RXB7_9GAMM</name>
<evidence type="ECO:0000313" key="3">
    <source>
        <dbReference type="EMBL" id="MEX0372704.1"/>
    </source>
</evidence>
<feature type="transmembrane region" description="Helical" evidence="2">
    <location>
        <begin position="20"/>
        <end position="41"/>
    </location>
</feature>
<gene>
    <name evidence="3" type="ORF">V6X51_04555</name>
</gene>
<comment type="caution">
    <text evidence="3">The sequence shown here is derived from an EMBL/GenBank/DDBJ whole genome shotgun (WGS) entry which is preliminary data.</text>
</comment>
<evidence type="ECO:0000256" key="1">
    <source>
        <dbReference type="SAM" id="MobiDB-lite"/>
    </source>
</evidence>
<evidence type="ECO:0008006" key="5">
    <source>
        <dbReference type="Google" id="ProtNLM"/>
    </source>
</evidence>
<organism evidence="3 4">
    <name type="scientific">Spiribacter roseus</name>
    <dbReference type="NCBI Taxonomy" id="1855875"/>
    <lineage>
        <taxon>Bacteria</taxon>
        <taxon>Pseudomonadati</taxon>
        <taxon>Pseudomonadota</taxon>
        <taxon>Gammaproteobacteria</taxon>
        <taxon>Chromatiales</taxon>
        <taxon>Ectothiorhodospiraceae</taxon>
        <taxon>Spiribacter</taxon>
    </lineage>
</organism>
<feature type="region of interest" description="Disordered" evidence="1">
    <location>
        <begin position="531"/>
        <end position="568"/>
    </location>
</feature>
<dbReference type="EMBL" id="JBAKFG010000001">
    <property type="protein sequence ID" value="MEX0372704.1"/>
    <property type="molecule type" value="Genomic_DNA"/>
</dbReference>
<feature type="compositionally biased region" description="Polar residues" evidence="1">
    <location>
        <begin position="540"/>
        <end position="551"/>
    </location>
</feature>
<sequence>MDQTRRLSLHERPRQTGSVLIVALISILSVAGIAAATNALLTQDAATSTEHTRQIQGITIADTFRHWVHDNGYSPSAGNSLAATLYSGNDTIGVITEKESDSKWYNGSASVGDIEYGYSFSRGAEEIPVTEDLTKAAPGAAKYCQTAINDSEISIICDLRNESVAFSSPWLINGGTRPVHFEVKLRNTDLTFKDDVVLKGSDVEIRIEDSRNSPILFEGALVGGALSGDAELSIKSLRNRFIKIDEGILIEGAQATFLLEDIRNMPVEVNGPIVINASESSAEALFKNLQNRSLTVSGPFLASGAGAELKVEDFRNTTTTFGDSFTVQGREGEASTEFKSFINRRLVFRGISILEGNNTELLIEDIRNAQLEWDKKVQHEAAEEAVFSIQSMRNKTIDMAGAFLLTGKKTKMELDDLRNVSASFGTPAILSAANDSATFATRSMRNKSTRLDGDFWIQGQPAEISLEGLQWHDTTFDDEILVAPDDLAIIREGSGTLTIGSDQEFGDYETEAASTEFGAVRRRDASDFAALIDSEKKPTPTAQEIQNTMDYPSSGSGGVSSVKRRAVR</sequence>
<proteinExistence type="predicted"/>
<keyword evidence="4" id="KW-1185">Reference proteome</keyword>
<protein>
    <recommendedName>
        <fullName evidence="5">Type 4 fimbrial biogenesis protein PilX N-terminal domain-containing protein</fullName>
    </recommendedName>
</protein>
<dbReference type="Proteomes" id="UP001556636">
    <property type="component" value="Unassembled WGS sequence"/>
</dbReference>
<dbReference type="RefSeq" id="WP_367951282.1">
    <property type="nucleotide sequence ID" value="NZ_JBAKFG010000001.1"/>
</dbReference>
<reference evidence="3 4" key="1">
    <citation type="submission" date="2024-02" db="EMBL/GenBank/DDBJ databases">
        <title>New especies of Spiribacter isolated from saline water.</title>
        <authorList>
            <person name="Leon M.J."/>
            <person name="De La Haba R."/>
            <person name="Sanchez-Porro C."/>
            <person name="Ventosa A."/>
        </authorList>
    </citation>
    <scope>NUCLEOTIDE SEQUENCE [LARGE SCALE GENOMIC DNA]</scope>
    <source>
        <strain evidence="4">ag22IC6-196</strain>
    </source>
</reference>
<keyword evidence="2" id="KW-1133">Transmembrane helix</keyword>
<keyword evidence="2" id="KW-0812">Transmembrane</keyword>
<accession>A0ABV3RXB7</accession>
<evidence type="ECO:0000313" key="4">
    <source>
        <dbReference type="Proteomes" id="UP001556636"/>
    </source>
</evidence>
<evidence type="ECO:0000256" key="2">
    <source>
        <dbReference type="SAM" id="Phobius"/>
    </source>
</evidence>
<keyword evidence="2" id="KW-0472">Membrane</keyword>